<gene>
    <name evidence="1" type="ORF">HHI36_007619</name>
</gene>
<keyword evidence="2" id="KW-1185">Reference proteome</keyword>
<sequence>MRNKGHKVTSREETLRNFTREFLIEEKRRCEVDRYISDFRVLIHKKPHENHNYLNRLLQDYTSIFLSHERISENKSNEDEKKYQLKKQLASKMKNSPKKRYVKSKLSKTDERQSYSVLKAETADFLRKLRAYEELEQIAYEIFFKLSQNNRISRNINATGGKMYKTSAVPEEIPYKKHYRNVYIVNDPTKSSEIKLNKPISQNGETKKILSNKQSEKNPLENFEYIKNETIEFMKNNRDHNDAERKILFEQYQTNKYIQKYVDSLTSSEKQKAEPSSPKKGIFNKIKNMIGLSPDNTTKFYKNVENNNQIGNTKIFLETERKYSNAEFEAYKLFYIKHGELPNPLLENIKEIAYNDNVFVNNESANSGDPRKNQN</sequence>
<evidence type="ECO:0000313" key="2">
    <source>
        <dbReference type="Proteomes" id="UP001516400"/>
    </source>
</evidence>
<evidence type="ECO:0000313" key="1">
    <source>
        <dbReference type="EMBL" id="KAL3268507.1"/>
    </source>
</evidence>
<organism evidence="1 2">
    <name type="scientific">Cryptolaemus montrouzieri</name>
    <dbReference type="NCBI Taxonomy" id="559131"/>
    <lineage>
        <taxon>Eukaryota</taxon>
        <taxon>Metazoa</taxon>
        <taxon>Ecdysozoa</taxon>
        <taxon>Arthropoda</taxon>
        <taxon>Hexapoda</taxon>
        <taxon>Insecta</taxon>
        <taxon>Pterygota</taxon>
        <taxon>Neoptera</taxon>
        <taxon>Endopterygota</taxon>
        <taxon>Coleoptera</taxon>
        <taxon>Polyphaga</taxon>
        <taxon>Cucujiformia</taxon>
        <taxon>Coccinelloidea</taxon>
        <taxon>Coccinellidae</taxon>
        <taxon>Scymninae</taxon>
        <taxon>Scymnini</taxon>
        <taxon>Cryptolaemus</taxon>
    </lineage>
</organism>
<dbReference type="EMBL" id="JABFTP020000021">
    <property type="protein sequence ID" value="KAL3268507.1"/>
    <property type="molecule type" value="Genomic_DNA"/>
</dbReference>
<reference evidence="1 2" key="1">
    <citation type="journal article" date="2021" name="BMC Biol.">
        <title>Horizontally acquired antibacterial genes associated with adaptive radiation of ladybird beetles.</title>
        <authorList>
            <person name="Li H.S."/>
            <person name="Tang X.F."/>
            <person name="Huang Y.H."/>
            <person name="Xu Z.Y."/>
            <person name="Chen M.L."/>
            <person name="Du X.Y."/>
            <person name="Qiu B.Y."/>
            <person name="Chen P.T."/>
            <person name="Zhang W."/>
            <person name="Slipinski A."/>
            <person name="Escalona H.E."/>
            <person name="Waterhouse R.M."/>
            <person name="Zwick A."/>
            <person name="Pang H."/>
        </authorList>
    </citation>
    <scope>NUCLEOTIDE SEQUENCE [LARGE SCALE GENOMIC DNA]</scope>
    <source>
        <strain evidence="1">SYSU2018</strain>
    </source>
</reference>
<name>A0ABD2MQM1_9CUCU</name>
<protein>
    <submittedName>
        <fullName evidence="1">Uncharacterized protein</fullName>
    </submittedName>
</protein>
<comment type="caution">
    <text evidence="1">The sequence shown here is derived from an EMBL/GenBank/DDBJ whole genome shotgun (WGS) entry which is preliminary data.</text>
</comment>
<dbReference type="Proteomes" id="UP001516400">
    <property type="component" value="Unassembled WGS sequence"/>
</dbReference>
<dbReference type="AlphaFoldDB" id="A0ABD2MQM1"/>
<accession>A0ABD2MQM1</accession>
<proteinExistence type="predicted"/>